<accession>A0ABV6ITD8</accession>
<name>A0ABV6ITD8_9PROT</name>
<evidence type="ECO:0000259" key="1">
    <source>
        <dbReference type="Pfam" id="PF14130"/>
    </source>
</evidence>
<dbReference type="InterPro" id="IPR025382">
    <property type="entry name" value="Cap4-like_endonuclease_dom"/>
</dbReference>
<reference evidence="2 3" key="1">
    <citation type="submission" date="2024-09" db="EMBL/GenBank/DDBJ databases">
        <authorList>
            <person name="Sun Q."/>
            <person name="Mori K."/>
        </authorList>
    </citation>
    <scope>NUCLEOTIDE SEQUENCE [LARGE SCALE GENOMIC DNA]</scope>
    <source>
        <strain evidence="2 3">CCM 7468</strain>
    </source>
</reference>
<comment type="caution">
    <text evidence="2">The sequence shown here is derived from an EMBL/GenBank/DDBJ whole genome shotgun (WGS) entry which is preliminary data.</text>
</comment>
<dbReference type="RefSeq" id="WP_377051638.1">
    <property type="nucleotide sequence ID" value="NZ_JBHLVZ010000041.1"/>
</dbReference>
<gene>
    <name evidence="2" type="ORF">ACFFIC_14815</name>
</gene>
<keyword evidence="3" id="KW-1185">Reference proteome</keyword>
<evidence type="ECO:0000313" key="3">
    <source>
        <dbReference type="Proteomes" id="UP001589789"/>
    </source>
</evidence>
<feature type="domain" description="CD-NTase associated protein 4-like DNA endonuclease" evidence="1">
    <location>
        <begin position="16"/>
        <end position="216"/>
    </location>
</feature>
<organism evidence="2 3">
    <name type="scientific">Muricoccus vinaceus</name>
    <dbReference type="NCBI Taxonomy" id="424704"/>
    <lineage>
        <taxon>Bacteria</taxon>
        <taxon>Pseudomonadati</taxon>
        <taxon>Pseudomonadota</taxon>
        <taxon>Alphaproteobacteria</taxon>
        <taxon>Acetobacterales</taxon>
        <taxon>Roseomonadaceae</taxon>
        <taxon>Muricoccus</taxon>
    </lineage>
</organism>
<dbReference type="Proteomes" id="UP001589789">
    <property type="component" value="Unassembled WGS sequence"/>
</dbReference>
<dbReference type="EMBL" id="JBHLVZ010000041">
    <property type="protein sequence ID" value="MFC0386807.1"/>
    <property type="molecule type" value="Genomic_DNA"/>
</dbReference>
<dbReference type="Pfam" id="PF14130">
    <property type="entry name" value="Cap4_nuclease"/>
    <property type="match status" value="1"/>
</dbReference>
<proteinExistence type="predicted"/>
<evidence type="ECO:0000313" key="2">
    <source>
        <dbReference type="EMBL" id="MFC0386807.1"/>
    </source>
</evidence>
<protein>
    <submittedName>
        <fullName evidence="2">DsDNA nuclease domain-containing protein</fullName>
    </submittedName>
</protein>
<sequence length="357" mass="39283">MTSLMKVVASAKPREKAGAHTMARYGFQVHASVLKMLDLHRSGSDYRAVFDHFDDLMVFDKAQQPAKVDFYQIKSQDKGEWTLKAMAAKKGKGKPATFLGRLHHHMATFGKMVGRLVFVSNLSFKLKLADGTETGPDHHLVRSHELHANEVAALTKAVADDAVNPPAVDGCGLFAFERTSIGINDQDKFVKGSLLDYFHERGGADHVPVISLYETLRGSVFTKTGVTQEFTTEAEFYDRKTLCRADIESMFARATGGRRFTESWTAIQVDLAAAGMTTIQMLTLHNACLRYIRARSAGESGAATFNVACQDAIVAHPAEIAACTTLTEIAARLRDWVPSDYENRDGALFVEAFEAVK</sequence>